<dbReference type="InterPro" id="IPR011009">
    <property type="entry name" value="Kinase-like_dom_sf"/>
</dbReference>
<keyword evidence="12" id="KW-0472">Membrane</keyword>
<evidence type="ECO:0000313" key="23">
    <source>
        <dbReference type="RefSeq" id="XP_027065950.1"/>
    </source>
</evidence>
<evidence type="ECO:0000313" key="25">
    <source>
        <dbReference type="RefSeq" id="XP_027065952.1"/>
    </source>
</evidence>
<reference evidence="20 21" key="2">
    <citation type="submission" date="2025-04" db="UniProtKB">
        <authorList>
            <consortium name="RefSeq"/>
        </authorList>
    </citation>
    <scope>IDENTIFICATION</scope>
    <source>
        <tissue evidence="20 21">Leaves</tissue>
    </source>
</reference>
<dbReference type="AlphaFoldDB" id="A0A6P6SIP3"/>
<keyword evidence="2 16" id="KW-0723">Serine/threonine-protein kinase</keyword>
<dbReference type="GO" id="GO:0016020">
    <property type="term" value="C:membrane"/>
    <property type="evidence" value="ECO:0007669"/>
    <property type="project" value="UniProtKB-SubCell"/>
</dbReference>
<evidence type="ECO:0000256" key="7">
    <source>
        <dbReference type="ARBA" id="ARBA00022737"/>
    </source>
</evidence>
<feature type="domain" description="Protein kinase" evidence="18">
    <location>
        <begin position="69"/>
        <end position="350"/>
    </location>
</feature>
<sequence length="403" mass="44454">MGFSSCFGAFGSTCKETSKTQRPRGETLYRPFPFSQRGLRVVRMKRRELATSNVKLFSYNSLRSATGHFHPSNRIGGGGFGVVYRGVLRDGTQVAIKCLSADSKQGTTEFLTEINMISNIRHPNLVQLIGCGIEGSYRILVYEYMENNSLASSLLSSKVKRLEMDWSKRANICRGTASGLAFLHEEADPSIVHRDIKASNVLLDENLHPKIGDFGLAKLFPDNVTHVSTRVAGTVGYLAPEYALLGQLSKKADVYSFGVLVLELVSGRSSSKAAFGEDLLVLVEWTWKLREEGRILEIVDPELGEYPEEEVIRFIQVALFCTQAAAHQRPGMKQVLKMLSEEVNLNEQLLDAPGVYRPHTSRQSGGGGLQITSSRSDKGKMSAYFAMSAGLDTSQSVTQMLPR</sequence>
<keyword evidence="5" id="KW-0812">Transmembrane</keyword>
<dbReference type="FunFam" id="3.30.200.20:FF:000225">
    <property type="entry name" value="cold-responsive protein kinase 1"/>
    <property type="match status" value="1"/>
</dbReference>
<dbReference type="PROSITE" id="PS50011">
    <property type="entry name" value="PROTEIN_KINASE_DOM"/>
    <property type="match status" value="1"/>
</dbReference>
<evidence type="ECO:0000256" key="16">
    <source>
        <dbReference type="RuleBase" id="RU000304"/>
    </source>
</evidence>
<keyword evidence="19" id="KW-1185">Reference proteome</keyword>
<evidence type="ECO:0000256" key="5">
    <source>
        <dbReference type="ARBA" id="ARBA00022692"/>
    </source>
</evidence>
<evidence type="ECO:0000256" key="11">
    <source>
        <dbReference type="ARBA" id="ARBA00022989"/>
    </source>
</evidence>
<comment type="subcellular location">
    <subcellularLocation>
        <location evidence="1">Membrane</location>
        <topology evidence="1">Single-pass membrane protein</topology>
    </subcellularLocation>
</comment>
<dbReference type="Gene3D" id="1.10.510.10">
    <property type="entry name" value="Transferase(Phosphotransferase) domain 1"/>
    <property type="match status" value="1"/>
</dbReference>
<keyword evidence="6" id="KW-0732">Signal</keyword>
<dbReference type="InterPro" id="IPR000719">
    <property type="entry name" value="Prot_kinase_dom"/>
</dbReference>
<feature type="region of interest" description="Disordered" evidence="17">
    <location>
        <begin position="356"/>
        <end position="375"/>
    </location>
</feature>
<dbReference type="RefSeq" id="XP_027065953.1">
    <property type="nucleotide sequence ID" value="XM_027210152.1"/>
</dbReference>
<dbReference type="RefSeq" id="XP_027065951.1">
    <property type="nucleotide sequence ID" value="XM_027210150.1"/>
</dbReference>
<evidence type="ECO:0000256" key="9">
    <source>
        <dbReference type="ARBA" id="ARBA00022777"/>
    </source>
</evidence>
<proteinExistence type="inferred from homology"/>
<evidence type="ECO:0000256" key="4">
    <source>
        <dbReference type="ARBA" id="ARBA00022679"/>
    </source>
</evidence>
<dbReference type="Proteomes" id="UP001652660">
    <property type="component" value="Chromosome 6c"/>
</dbReference>
<comment type="similarity">
    <text evidence="16">Belongs to the protein kinase superfamily.</text>
</comment>
<dbReference type="FunFam" id="1.10.510.10:FF:000044">
    <property type="entry name" value="Putative LRR receptor-like serine/threonine-protein kinase"/>
    <property type="match status" value="1"/>
</dbReference>
<dbReference type="InterPro" id="IPR052059">
    <property type="entry name" value="CR_Ser/Thr_kinase"/>
</dbReference>
<feature type="binding site" evidence="15">
    <location>
        <position position="97"/>
    </location>
    <ligand>
        <name>ATP</name>
        <dbReference type="ChEBI" id="CHEBI:30616"/>
    </ligand>
</feature>
<evidence type="ECO:0000256" key="1">
    <source>
        <dbReference type="ARBA" id="ARBA00004167"/>
    </source>
</evidence>
<dbReference type="GeneID" id="113691839"/>
<evidence type="ECO:0000313" key="19">
    <source>
        <dbReference type="Proteomes" id="UP001652660"/>
    </source>
</evidence>
<dbReference type="PROSITE" id="PS00108">
    <property type="entry name" value="PROTEIN_KINASE_ST"/>
    <property type="match status" value="1"/>
</dbReference>
<keyword evidence="11" id="KW-1133">Transmembrane helix</keyword>
<evidence type="ECO:0000256" key="3">
    <source>
        <dbReference type="ARBA" id="ARBA00022553"/>
    </source>
</evidence>
<dbReference type="PROSITE" id="PS00107">
    <property type="entry name" value="PROTEIN_KINASE_ATP"/>
    <property type="match status" value="1"/>
</dbReference>
<keyword evidence="4" id="KW-0808">Transferase</keyword>
<dbReference type="GO" id="GO:0004674">
    <property type="term" value="F:protein serine/threonine kinase activity"/>
    <property type="evidence" value="ECO:0007669"/>
    <property type="project" value="UniProtKB-KW"/>
</dbReference>
<evidence type="ECO:0000256" key="6">
    <source>
        <dbReference type="ARBA" id="ARBA00022729"/>
    </source>
</evidence>
<keyword evidence="9 20" id="KW-0418">Kinase</keyword>
<keyword evidence="14" id="KW-0325">Glycoprotein</keyword>
<dbReference type="RefSeq" id="XP_027065952.1">
    <property type="nucleotide sequence ID" value="XM_027210151.1"/>
</dbReference>
<protein>
    <submittedName>
        <fullName evidence="20 21">Serine/threonine-protein kinase isoform X1</fullName>
    </submittedName>
</protein>
<dbReference type="RefSeq" id="XP_027065950.1">
    <property type="nucleotide sequence ID" value="XM_027210149.1"/>
</dbReference>
<evidence type="ECO:0000256" key="17">
    <source>
        <dbReference type="SAM" id="MobiDB-lite"/>
    </source>
</evidence>
<keyword evidence="13" id="KW-0675">Receptor</keyword>
<evidence type="ECO:0000256" key="8">
    <source>
        <dbReference type="ARBA" id="ARBA00022741"/>
    </source>
</evidence>
<dbReference type="SMART" id="SM00220">
    <property type="entry name" value="S_TKc"/>
    <property type="match status" value="1"/>
</dbReference>
<evidence type="ECO:0000313" key="22">
    <source>
        <dbReference type="RefSeq" id="XP_027065949.1"/>
    </source>
</evidence>
<dbReference type="CDD" id="cd14066">
    <property type="entry name" value="STKc_IRAK"/>
    <property type="match status" value="1"/>
</dbReference>
<keyword evidence="10 15" id="KW-0067">ATP-binding</keyword>
<evidence type="ECO:0000256" key="12">
    <source>
        <dbReference type="ARBA" id="ARBA00023136"/>
    </source>
</evidence>
<evidence type="ECO:0000313" key="26">
    <source>
        <dbReference type="RefSeq" id="XP_027065953.1"/>
    </source>
</evidence>
<dbReference type="InterPro" id="IPR008271">
    <property type="entry name" value="Ser/Thr_kinase_AS"/>
</dbReference>
<evidence type="ECO:0000256" key="2">
    <source>
        <dbReference type="ARBA" id="ARBA00022527"/>
    </source>
</evidence>
<evidence type="ECO:0000256" key="10">
    <source>
        <dbReference type="ARBA" id="ARBA00022840"/>
    </source>
</evidence>
<dbReference type="OrthoDB" id="4062651at2759"/>
<accession>A0A6P6SIP3</accession>
<evidence type="ECO:0000313" key="21">
    <source>
        <dbReference type="RefSeq" id="XP_027065948.1"/>
    </source>
</evidence>
<organism evidence="19 21">
    <name type="scientific">Coffea arabica</name>
    <name type="common">Arabian coffee</name>
    <dbReference type="NCBI Taxonomy" id="13443"/>
    <lineage>
        <taxon>Eukaryota</taxon>
        <taxon>Viridiplantae</taxon>
        <taxon>Streptophyta</taxon>
        <taxon>Embryophyta</taxon>
        <taxon>Tracheophyta</taxon>
        <taxon>Spermatophyta</taxon>
        <taxon>Magnoliopsida</taxon>
        <taxon>eudicotyledons</taxon>
        <taxon>Gunneridae</taxon>
        <taxon>Pentapetalae</taxon>
        <taxon>asterids</taxon>
        <taxon>lamiids</taxon>
        <taxon>Gentianales</taxon>
        <taxon>Rubiaceae</taxon>
        <taxon>Ixoroideae</taxon>
        <taxon>Gardenieae complex</taxon>
        <taxon>Bertiereae - Coffeeae clade</taxon>
        <taxon>Coffeeae</taxon>
        <taxon>Coffea</taxon>
    </lineage>
</organism>
<dbReference type="Gene3D" id="3.30.200.20">
    <property type="entry name" value="Phosphorylase Kinase, domain 1"/>
    <property type="match status" value="1"/>
</dbReference>
<evidence type="ECO:0000256" key="14">
    <source>
        <dbReference type="ARBA" id="ARBA00023180"/>
    </source>
</evidence>
<name>A0A6P6SIP3_COFAR</name>
<evidence type="ECO:0000313" key="20">
    <source>
        <dbReference type="RefSeq" id="XP_027065947.1"/>
    </source>
</evidence>
<dbReference type="InterPro" id="IPR017441">
    <property type="entry name" value="Protein_kinase_ATP_BS"/>
</dbReference>
<evidence type="ECO:0000259" key="18">
    <source>
        <dbReference type="PROSITE" id="PS50011"/>
    </source>
</evidence>
<keyword evidence="3" id="KW-0597">Phosphoprotein</keyword>
<dbReference type="RefSeq" id="XP_027065949.1">
    <property type="nucleotide sequence ID" value="XM_027210148.1"/>
</dbReference>
<dbReference type="Pfam" id="PF00069">
    <property type="entry name" value="Pkinase"/>
    <property type="match status" value="1"/>
</dbReference>
<evidence type="ECO:0000256" key="13">
    <source>
        <dbReference type="ARBA" id="ARBA00023170"/>
    </source>
</evidence>
<keyword evidence="7" id="KW-0677">Repeat</keyword>
<dbReference type="RefSeq" id="XP_027065947.1">
    <property type="nucleotide sequence ID" value="XM_027210146.1"/>
</dbReference>
<dbReference type="RefSeq" id="XP_027065948.1">
    <property type="nucleotide sequence ID" value="XM_027210147.1"/>
</dbReference>
<reference evidence="19" key="1">
    <citation type="journal article" date="2025" name="Foods">
        <title>Unveiling the Microbial Signatures of Arabica Coffee Cherries: Insights into Ripeness Specific Diversity, Functional Traits, and Implications for Quality and Safety.</title>
        <authorList>
            <consortium name="RefSeq"/>
            <person name="Tenea G.N."/>
            <person name="Cifuentes V."/>
            <person name="Reyes P."/>
            <person name="Cevallos-Vallejos M."/>
        </authorList>
    </citation>
    <scope>NUCLEOTIDE SEQUENCE [LARGE SCALE GENOMIC DNA]</scope>
</reference>
<dbReference type="PANTHER" id="PTHR47973">
    <property type="entry name" value="CYSTEINE-RICH RECEPTOR-LIKE PROTEIN KINASE 3"/>
    <property type="match status" value="1"/>
</dbReference>
<gene>
    <name evidence="20 21 22 23 24 25 26" type="primary">LOC113691839</name>
</gene>
<dbReference type="GO" id="GO:0005524">
    <property type="term" value="F:ATP binding"/>
    <property type="evidence" value="ECO:0007669"/>
    <property type="project" value="UniProtKB-UniRule"/>
</dbReference>
<evidence type="ECO:0000313" key="24">
    <source>
        <dbReference type="RefSeq" id="XP_027065951.1"/>
    </source>
</evidence>
<dbReference type="SUPFAM" id="SSF56112">
    <property type="entry name" value="Protein kinase-like (PK-like)"/>
    <property type="match status" value="1"/>
</dbReference>
<evidence type="ECO:0000256" key="15">
    <source>
        <dbReference type="PROSITE-ProRule" id="PRU10141"/>
    </source>
</evidence>
<keyword evidence="8 15" id="KW-0547">Nucleotide-binding</keyword>